<dbReference type="PANTHER" id="PTHR30237:SF2">
    <property type="entry name" value="MUREIN TETRAPEPTIDE CARBOXYPEPTIDASE"/>
    <property type="match status" value="1"/>
</dbReference>
<gene>
    <name evidence="9" type="ORF">G3O08_13700</name>
</gene>
<feature type="domain" description="LD-carboxypeptidase C-terminal" evidence="8">
    <location>
        <begin position="173"/>
        <end position="289"/>
    </location>
</feature>
<feature type="active site" description="Nucleophile" evidence="6">
    <location>
        <position position="111"/>
    </location>
</feature>
<dbReference type="GO" id="GO:0004180">
    <property type="term" value="F:carboxypeptidase activity"/>
    <property type="evidence" value="ECO:0007669"/>
    <property type="project" value="UniProtKB-KW"/>
</dbReference>
<evidence type="ECO:0000256" key="6">
    <source>
        <dbReference type="PIRSR" id="PIRSR028757-1"/>
    </source>
</evidence>
<feature type="active site" description="Charge relay system" evidence="6">
    <location>
        <position position="204"/>
    </location>
</feature>
<keyword evidence="3" id="KW-0645">Protease</keyword>
<dbReference type="InterPro" id="IPR040921">
    <property type="entry name" value="Peptidase_S66C"/>
</dbReference>
<dbReference type="RefSeq" id="WP_163285950.1">
    <property type="nucleotide sequence ID" value="NZ_JAAGVY010000028.1"/>
</dbReference>
<keyword evidence="4" id="KW-0378">Hydrolase</keyword>
<dbReference type="Pfam" id="PF02016">
    <property type="entry name" value="Peptidase_S66"/>
    <property type="match status" value="1"/>
</dbReference>
<keyword evidence="10" id="KW-1185">Reference proteome</keyword>
<evidence type="ECO:0000256" key="2">
    <source>
        <dbReference type="ARBA" id="ARBA00022645"/>
    </source>
</evidence>
<dbReference type="InterPro" id="IPR040449">
    <property type="entry name" value="Peptidase_S66_N"/>
</dbReference>
<evidence type="ECO:0000256" key="5">
    <source>
        <dbReference type="ARBA" id="ARBA00022825"/>
    </source>
</evidence>
<dbReference type="CDD" id="cd07025">
    <property type="entry name" value="Peptidase_S66"/>
    <property type="match status" value="1"/>
</dbReference>
<dbReference type="Gene3D" id="3.40.50.10740">
    <property type="entry name" value="Class I glutamine amidotransferase-like"/>
    <property type="match status" value="1"/>
</dbReference>
<sequence length="302" mass="33682">MSVIIPKNLAKGDLIQIVSTARFVDRKLIDLALEKLTAFGFRVEVGKNLYKQQNQFAGSDAERLEDIDAAIRNPECRAILCARGGYGSVRIIDSIDLEALKKDPKWIAGYSDITAILNHLYMNARLAGIHSTMPVDFHKNTPESLETLVGALTGKELFYTAPTYKFNRTGAAEGEMIGGNLSMLYSLQGSNSQLNTNGKILFLEDLDEYLYHIDRMMMALKRSGMLENLAGLIIGGMSDMNDNKIPFGKTAQEIISEHIAEYDFPVCFNFPSGHLDDNRAWIHGKKIRLIVKNDQPSEIVSF</sequence>
<dbReference type="InterPro" id="IPR003507">
    <property type="entry name" value="S66_fam"/>
</dbReference>
<evidence type="ECO:0000256" key="4">
    <source>
        <dbReference type="ARBA" id="ARBA00022801"/>
    </source>
</evidence>
<proteinExistence type="inferred from homology"/>
<keyword evidence="2 9" id="KW-0121">Carboxypeptidase</keyword>
<reference evidence="9 10" key="1">
    <citation type="submission" date="2020-02" db="EMBL/GenBank/DDBJ databases">
        <title>Out from the shadows clarifying the taxonomy of the family Cryomorphaceae and related taxa by utilizing the GTDB taxonomic framework.</title>
        <authorList>
            <person name="Bowman J.P."/>
        </authorList>
    </citation>
    <scope>NUCLEOTIDE SEQUENCE [LARGE SCALE GENOMIC DNA]</scope>
    <source>
        <strain evidence="9 10">QSSC 1-22</strain>
    </source>
</reference>
<evidence type="ECO:0000259" key="8">
    <source>
        <dbReference type="Pfam" id="PF17676"/>
    </source>
</evidence>
<evidence type="ECO:0000313" key="10">
    <source>
        <dbReference type="Proteomes" id="UP000486602"/>
    </source>
</evidence>
<comment type="caution">
    <text evidence="9">The sequence shown here is derived from an EMBL/GenBank/DDBJ whole genome shotgun (WGS) entry which is preliminary data.</text>
</comment>
<dbReference type="PANTHER" id="PTHR30237">
    <property type="entry name" value="MURAMOYLTETRAPEPTIDE CARBOXYPEPTIDASE"/>
    <property type="match status" value="1"/>
</dbReference>
<feature type="domain" description="LD-carboxypeptidase N-terminal" evidence="7">
    <location>
        <begin position="15"/>
        <end position="130"/>
    </location>
</feature>
<organism evidence="9 10">
    <name type="scientific">Cryomorpha ignava</name>
    <dbReference type="NCBI Taxonomy" id="101383"/>
    <lineage>
        <taxon>Bacteria</taxon>
        <taxon>Pseudomonadati</taxon>
        <taxon>Bacteroidota</taxon>
        <taxon>Flavobacteriia</taxon>
        <taxon>Flavobacteriales</taxon>
        <taxon>Cryomorphaceae</taxon>
        <taxon>Cryomorpha</taxon>
    </lineage>
</organism>
<evidence type="ECO:0000256" key="3">
    <source>
        <dbReference type="ARBA" id="ARBA00022670"/>
    </source>
</evidence>
<evidence type="ECO:0000313" key="9">
    <source>
        <dbReference type="EMBL" id="NEN24557.1"/>
    </source>
</evidence>
<dbReference type="Gene3D" id="3.50.30.60">
    <property type="entry name" value="LD-carboxypeptidase A C-terminal domain-like"/>
    <property type="match status" value="1"/>
</dbReference>
<dbReference type="InterPro" id="IPR027478">
    <property type="entry name" value="LdcA_N"/>
</dbReference>
<dbReference type="PIRSF" id="PIRSF028757">
    <property type="entry name" value="LD-carboxypeptidase"/>
    <property type="match status" value="1"/>
</dbReference>
<keyword evidence="5" id="KW-0720">Serine protease</keyword>
<dbReference type="AlphaFoldDB" id="A0A7K3WSA0"/>
<dbReference type="Pfam" id="PF17676">
    <property type="entry name" value="Peptidase_S66C"/>
    <property type="match status" value="1"/>
</dbReference>
<dbReference type="SUPFAM" id="SSF141986">
    <property type="entry name" value="LD-carboxypeptidase A C-terminal domain-like"/>
    <property type="match status" value="1"/>
</dbReference>
<dbReference type="GO" id="GO:0006508">
    <property type="term" value="P:proteolysis"/>
    <property type="evidence" value="ECO:0007669"/>
    <property type="project" value="UniProtKB-KW"/>
</dbReference>
<feature type="active site" description="Charge relay system" evidence="6">
    <location>
        <position position="274"/>
    </location>
</feature>
<evidence type="ECO:0000259" key="7">
    <source>
        <dbReference type="Pfam" id="PF02016"/>
    </source>
</evidence>
<evidence type="ECO:0000256" key="1">
    <source>
        <dbReference type="ARBA" id="ARBA00010233"/>
    </source>
</evidence>
<dbReference type="InterPro" id="IPR027461">
    <property type="entry name" value="Carboxypeptidase_A_C_sf"/>
</dbReference>
<dbReference type="GO" id="GO:0008236">
    <property type="term" value="F:serine-type peptidase activity"/>
    <property type="evidence" value="ECO:0007669"/>
    <property type="project" value="UniProtKB-KW"/>
</dbReference>
<accession>A0A7K3WSA0</accession>
<dbReference type="Proteomes" id="UP000486602">
    <property type="component" value="Unassembled WGS sequence"/>
</dbReference>
<dbReference type="SUPFAM" id="SSF52317">
    <property type="entry name" value="Class I glutamine amidotransferase-like"/>
    <property type="match status" value="1"/>
</dbReference>
<name>A0A7K3WSA0_9FLAO</name>
<dbReference type="EMBL" id="JAAGVY010000028">
    <property type="protein sequence ID" value="NEN24557.1"/>
    <property type="molecule type" value="Genomic_DNA"/>
</dbReference>
<protein>
    <submittedName>
        <fullName evidence="9">LD-carboxypeptidase</fullName>
    </submittedName>
</protein>
<dbReference type="InterPro" id="IPR029062">
    <property type="entry name" value="Class_I_gatase-like"/>
</dbReference>
<comment type="similarity">
    <text evidence="1">Belongs to the peptidase S66 family.</text>
</comment>